<feature type="domain" description="DUF3615" evidence="1">
    <location>
        <begin position="23"/>
        <end position="107"/>
    </location>
</feature>
<dbReference type="Pfam" id="PF12274">
    <property type="entry name" value="DUF3615"/>
    <property type="match status" value="1"/>
</dbReference>
<feature type="non-terminal residue" evidence="2">
    <location>
        <position position="1"/>
    </location>
</feature>
<proteinExistence type="predicted"/>
<dbReference type="Proteomes" id="UP000095767">
    <property type="component" value="Unassembled WGS sequence"/>
</dbReference>
<accession>A0A1E5UYY7</accession>
<gene>
    <name evidence="2" type="ORF">BAE44_0020924</name>
</gene>
<dbReference type="AlphaFoldDB" id="A0A1E5UYY7"/>
<name>A0A1E5UYY7_9POAL</name>
<reference evidence="2 3" key="1">
    <citation type="submission" date="2016-09" db="EMBL/GenBank/DDBJ databases">
        <title>The draft genome of Dichanthelium oligosanthes: A C3 panicoid grass species.</title>
        <authorList>
            <person name="Studer A.J."/>
            <person name="Schnable J.C."/>
            <person name="Brutnell T.P."/>
        </authorList>
    </citation>
    <scope>NUCLEOTIDE SEQUENCE [LARGE SCALE GENOMIC DNA]</scope>
    <source>
        <strain evidence="3">cv. Kellogg 1175</strain>
        <tissue evidence="2">Leaf</tissue>
    </source>
</reference>
<comment type="caution">
    <text evidence="2">The sequence shown here is derived from an EMBL/GenBank/DDBJ whole genome shotgun (WGS) entry which is preliminary data.</text>
</comment>
<evidence type="ECO:0000259" key="1">
    <source>
        <dbReference type="Pfam" id="PF12274"/>
    </source>
</evidence>
<dbReference type="EMBL" id="LWDX02057903">
    <property type="protein sequence ID" value="OEL18057.1"/>
    <property type="molecule type" value="Genomic_DNA"/>
</dbReference>
<keyword evidence="3" id="KW-1185">Reference proteome</keyword>
<evidence type="ECO:0000313" key="2">
    <source>
        <dbReference type="EMBL" id="OEL18057.1"/>
    </source>
</evidence>
<dbReference type="InterPro" id="IPR022059">
    <property type="entry name" value="DUF3615"/>
</dbReference>
<evidence type="ECO:0000313" key="3">
    <source>
        <dbReference type="Proteomes" id="UP000095767"/>
    </source>
</evidence>
<protein>
    <recommendedName>
        <fullName evidence="1">DUF3615 domain-containing protein</fullName>
    </recommendedName>
</protein>
<organism evidence="2 3">
    <name type="scientific">Dichanthelium oligosanthes</name>
    <dbReference type="NCBI Taxonomy" id="888268"/>
    <lineage>
        <taxon>Eukaryota</taxon>
        <taxon>Viridiplantae</taxon>
        <taxon>Streptophyta</taxon>
        <taxon>Embryophyta</taxon>
        <taxon>Tracheophyta</taxon>
        <taxon>Spermatophyta</taxon>
        <taxon>Magnoliopsida</taxon>
        <taxon>Liliopsida</taxon>
        <taxon>Poales</taxon>
        <taxon>Poaceae</taxon>
        <taxon>PACMAD clade</taxon>
        <taxon>Panicoideae</taxon>
        <taxon>Panicodae</taxon>
        <taxon>Paniceae</taxon>
        <taxon>Dichantheliinae</taxon>
        <taxon>Dichanthelium</taxon>
    </lineage>
</organism>
<sequence>LDSFCSAYSCQLVDRNSRLFAELALRSLNREIKNEEDKFKLSDHVSLCHFDEGDASKLKKYAHMNFYAHTASGKVLVFAELQTEAWDDADSDDWTVSSCQVLPKNYHGITLFHELLFIKVY</sequence>